<evidence type="ECO:0000313" key="1">
    <source>
        <dbReference type="EMBL" id="CEK82143.1"/>
    </source>
</evidence>
<proteinExistence type="predicted"/>
<reference evidence="1" key="1">
    <citation type="submission" date="2014-12" db="EMBL/GenBank/DDBJ databases">
        <title>Insight into the proteome of Arion vulgaris.</title>
        <authorList>
            <person name="Aradska J."/>
            <person name="Bulat T."/>
            <person name="Smidak R."/>
            <person name="Sarate P."/>
            <person name="Gangsoo J."/>
            <person name="Sialana F."/>
            <person name="Bilban M."/>
            <person name="Lubec G."/>
        </authorList>
    </citation>
    <scope>NUCLEOTIDE SEQUENCE</scope>
    <source>
        <tissue evidence="1">Skin</tissue>
    </source>
</reference>
<gene>
    <name evidence="1" type="primary">ORF129839</name>
    <name evidence="2" type="synonym">ORF129841</name>
</gene>
<protein>
    <submittedName>
        <fullName evidence="1">Uncharacterized protein</fullName>
    </submittedName>
</protein>
<sequence length="52" mass="6120">MNDALRAAKYKEHVESKKLQCATRHEENSVSNSSEQVYYLIQALLYENIFKK</sequence>
<accession>A0A0B7AMU6</accession>
<name>A0A0B7AMU6_9EUPU</name>
<evidence type="ECO:0000313" key="2">
    <source>
        <dbReference type="EMBL" id="CEK82144.1"/>
    </source>
</evidence>
<dbReference type="EMBL" id="HACG01035278">
    <property type="protein sequence ID" value="CEK82143.1"/>
    <property type="molecule type" value="Transcribed_RNA"/>
</dbReference>
<dbReference type="AlphaFoldDB" id="A0A0B7AMU6"/>
<organism evidence="1">
    <name type="scientific">Arion vulgaris</name>
    <dbReference type="NCBI Taxonomy" id="1028688"/>
    <lineage>
        <taxon>Eukaryota</taxon>
        <taxon>Metazoa</taxon>
        <taxon>Spiralia</taxon>
        <taxon>Lophotrochozoa</taxon>
        <taxon>Mollusca</taxon>
        <taxon>Gastropoda</taxon>
        <taxon>Heterobranchia</taxon>
        <taxon>Euthyneura</taxon>
        <taxon>Panpulmonata</taxon>
        <taxon>Eupulmonata</taxon>
        <taxon>Stylommatophora</taxon>
        <taxon>Helicina</taxon>
        <taxon>Arionoidea</taxon>
        <taxon>Arionidae</taxon>
        <taxon>Arion</taxon>
    </lineage>
</organism>
<dbReference type="EMBL" id="HACG01035279">
    <property type="protein sequence ID" value="CEK82144.1"/>
    <property type="molecule type" value="Transcribed_RNA"/>
</dbReference>